<sequence length="224" mass="24337">MGVEENPTSAICETLRKFVVERRRPEGVPAELLAEFEASAVVLEGLRALEVSAECCRSEVPELVKHLRERRASLPDSAAAIVHLGVAGDRPHISLECRGVNEASFRVPDVKGWQCCGEPVVPDSAPVLFSSLRLPEILAELHDRGVNCEISTDAGRYVCNYIYFQSLHYASPADIPVLFVHVPPFQHMGHATQVAAVLCLLLAVSRQLQGATPSAPQATQRPLG</sequence>
<comment type="catalytic activity">
    <reaction evidence="6">
        <text>Release of an N-terminal pyroglutamyl group from a polypeptide, the second amino acid generally not being Pro.</text>
        <dbReference type="EC" id="3.4.19.3"/>
    </reaction>
</comment>
<comment type="similarity">
    <text evidence="1">Belongs to the peptidase C15 family.</text>
</comment>
<dbReference type="GO" id="GO:0006508">
    <property type="term" value="P:proteolysis"/>
    <property type="evidence" value="ECO:0007669"/>
    <property type="project" value="UniProtKB-KW"/>
</dbReference>
<evidence type="ECO:0000256" key="3">
    <source>
        <dbReference type="ARBA" id="ARBA00022670"/>
    </source>
</evidence>
<dbReference type="Pfam" id="PF01470">
    <property type="entry name" value="Peptidase_C15"/>
    <property type="match status" value="1"/>
</dbReference>
<dbReference type="AlphaFoldDB" id="A0AA36JGR8"/>
<keyword evidence="4" id="KW-0378">Hydrolase</keyword>
<evidence type="ECO:0000256" key="4">
    <source>
        <dbReference type="ARBA" id="ARBA00022801"/>
    </source>
</evidence>
<evidence type="ECO:0000256" key="5">
    <source>
        <dbReference type="ARBA" id="ARBA00022807"/>
    </source>
</evidence>
<dbReference type="PROSITE" id="PS01334">
    <property type="entry name" value="PYRASE_CYS"/>
    <property type="match status" value="1"/>
</dbReference>
<dbReference type="Proteomes" id="UP001178507">
    <property type="component" value="Unassembled WGS sequence"/>
</dbReference>
<keyword evidence="2" id="KW-0963">Cytoplasm</keyword>
<evidence type="ECO:0000256" key="1">
    <source>
        <dbReference type="ARBA" id="ARBA00006641"/>
    </source>
</evidence>
<gene>
    <name evidence="7" type="ORF">EVOR1521_LOCUS27410</name>
</gene>
<dbReference type="Gene3D" id="3.40.630.20">
    <property type="entry name" value="Peptidase C15, pyroglutamyl peptidase I-like"/>
    <property type="match status" value="1"/>
</dbReference>
<evidence type="ECO:0000256" key="2">
    <source>
        <dbReference type="ARBA" id="ARBA00022490"/>
    </source>
</evidence>
<evidence type="ECO:0000313" key="8">
    <source>
        <dbReference type="Proteomes" id="UP001178507"/>
    </source>
</evidence>
<reference evidence="7" key="1">
    <citation type="submission" date="2023-08" db="EMBL/GenBank/DDBJ databases">
        <authorList>
            <person name="Chen Y."/>
            <person name="Shah S."/>
            <person name="Dougan E. K."/>
            <person name="Thang M."/>
            <person name="Chan C."/>
        </authorList>
    </citation>
    <scope>NUCLEOTIDE SEQUENCE</scope>
</reference>
<accession>A0AA36JGR8</accession>
<evidence type="ECO:0000313" key="7">
    <source>
        <dbReference type="EMBL" id="CAJ1405105.1"/>
    </source>
</evidence>
<organism evidence="7 8">
    <name type="scientific">Effrenium voratum</name>
    <dbReference type="NCBI Taxonomy" id="2562239"/>
    <lineage>
        <taxon>Eukaryota</taxon>
        <taxon>Sar</taxon>
        <taxon>Alveolata</taxon>
        <taxon>Dinophyceae</taxon>
        <taxon>Suessiales</taxon>
        <taxon>Symbiodiniaceae</taxon>
        <taxon>Effrenium</taxon>
    </lineage>
</organism>
<dbReference type="PANTHER" id="PTHR23402">
    <property type="entry name" value="PROTEASE FAMILY C15 PYROGLUTAMYL-PEPTIDASE I-RELATED"/>
    <property type="match status" value="1"/>
</dbReference>
<dbReference type="InterPro" id="IPR016125">
    <property type="entry name" value="Peptidase_C15-like"/>
</dbReference>
<proteinExistence type="inferred from homology"/>
<dbReference type="GO" id="GO:0016920">
    <property type="term" value="F:pyroglutamyl-peptidase activity"/>
    <property type="evidence" value="ECO:0007669"/>
    <property type="project" value="UniProtKB-EC"/>
</dbReference>
<dbReference type="GO" id="GO:0005829">
    <property type="term" value="C:cytosol"/>
    <property type="evidence" value="ECO:0007669"/>
    <property type="project" value="InterPro"/>
</dbReference>
<dbReference type="SUPFAM" id="SSF53182">
    <property type="entry name" value="Pyrrolidone carboxyl peptidase (pyroglutamate aminopeptidase)"/>
    <property type="match status" value="1"/>
</dbReference>
<dbReference type="PANTHER" id="PTHR23402:SF1">
    <property type="entry name" value="PYROGLUTAMYL-PEPTIDASE I"/>
    <property type="match status" value="1"/>
</dbReference>
<keyword evidence="3" id="KW-0645">Protease</keyword>
<dbReference type="EC" id="3.4.19.3" evidence="6"/>
<keyword evidence="5" id="KW-0788">Thiol protease</keyword>
<dbReference type="EMBL" id="CAUJNA010003569">
    <property type="protein sequence ID" value="CAJ1405105.1"/>
    <property type="molecule type" value="Genomic_DNA"/>
</dbReference>
<feature type="active site" evidence="6">
    <location>
        <position position="159"/>
    </location>
</feature>
<dbReference type="InterPro" id="IPR036440">
    <property type="entry name" value="Peptidase_C15-like_sf"/>
</dbReference>
<protein>
    <recommendedName>
        <fullName evidence="6">Pyroglutamyl-peptidase I</fullName>
        <ecNumber evidence="6">3.4.19.3</ecNumber>
    </recommendedName>
</protein>
<keyword evidence="8" id="KW-1185">Reference proteome</keyword>
<name>A0AA36JGR8_9DINO</name>
<comment type="caution">
    <text evidence="7">The sequence shown here is derived from an EMBL/GenBank/DDBJ whole genome shotgun (WGS) entry which is preliminary data.</text>
</comment>
<evidence type="ECO:0000256" key="6">
    <source>
        <dbReference type="PROSITE-ProRule" id="PRU10077"/>
    </source>
</evidence>
<dbReference type="InterPro" id="IPR000816">
    <property type="entry name" value="Peptidase_C15"/>
</dbReference>
<dbReference type="PRINTS" id="PR00706">
    <property type="entry name" value="PYROGLUPTASE"/>
</dbReference>
<dbReference type="InterPro" id="IPR033694">
    <property type="entry name" value="PGPEP1_Cys_AS"/>
</dbReference>